<sequence length="47" mass="5387">MLYLKVNLDVVVHIKSYQVGRQSRQGTSYKKQSPRTPILGAFFCICI</sequence>
<accession>A0A1L6REK6</accession>
<dbReference type="Proteomes" id="UP000185473">
    <property type="component" value="Plasmid pFOL01"/>
</dbReference>
<geneLocation type="plasmid" evidence="2">
    <name>pfol01</name>
</geneLocation>
<reference evidence="1 2" key="1">
    <citation type="submission" date="2016-03" db="EMBL/GenBank/DDBJ databases">
        <title>Complete Genome Sequence of Weissella jogaejeotgali FOL01.</title>
        <authorList>
            <person name="Lee J.-H."/>
            <person name="Ku H.-J."/>
        </authorList>
    </citation>
    <scope>NUCLEOTIDE SEQUENCE [LARGE SCALE GENOMIC DNA]</scope>
    <source>
        <strain evidence="1 2">FOL01</strain>
        <plasmid evidence="2">pfol01</plasmid>
    </source>
</reference>
<keyword evidence="1" id="KW-0614">Plasmid</keyword>
<organism evidence="1 2">
    <name type="scientific">Weissella jogaejeotgali</name>
    <dbReference type="NCBI Taxonomy" id="1631871"/>
    <lineage>
        <taxon>Bacteria</taxon>
        <taxon>Bacillati</taxon>
        <taxon>Bacillota</taxon>
        <taxon>Bacilli</taxon>
        <taxon>Lactobacillales</taxon>
        <taxon>Lactobacillaceae</taxon>
        <taxon>Weissella</taxon>
    </lineage>
</organism>
<dbReference type="KEGG" id="wjo:FOL01_p027"/>
<keyword evidence="2" id="KW-1185">Reference proteome</keyword>
<gene>
    <name evidence="1" type="ORF">FOL01_p027</name>
</gene>
<protein>
    <submittedName>
        <fullName evidence="1">Uncharacterized protein</fullName>
    </submittedName>
</protein>
<name>A0A1L6REK6_9LACO</name>
<evidence type="ECO:0000313" key="2">
    <source>
        <dbReference type="Proteomes" id="UP000185473"/>
    </source>
</evidence>
<dbReference type="AlphaFoldDB" id="A0A1L6REK6"/>
<proteinExistence type="predicted"/>
<dbReference type="EMBL" id="CP014333">
    <property type="protein sequence ID" value="APS42902.1"/>
    <property type="molecule type" value="Genomic_DNA"/>
</dbReference>
<evidence type="ECO:0000313" key="1">
    <source>
        <dbReference type="EMBL" id="APS42902.1"/>
    </source>
</evidence>